<name>A0A1B8U5U9_9FLAO</name>
<protein>
    <recommendedName>
        <fullName evidence="1">VOC domain-containing protein</fullName>
    </recommendedName>
</protein>
<dbReference type="KEGG" id="prn:BW723_06940"/>
<dbReference type="Proteomes" id="UP000092612">
    <property type="component" value="Unassembled WGS sequence"/>
</dbReference>
<dbReference type="Gene3D" id="3.10.180.10">
    <property type="entry name" value="2,3-Dihydroxybiphenyl 1,2-Dioxygenase, domain 1"/>
    <property type="match status" value="2"/>
</dbReference>
<evidence type="ECO:0000313" key="3">
    <source>
        <dbReference type="Proteomes" id="UP000092612"/>
    </source>
</evidence>
<keyword evidence="3" id="KW-1185">Reference proteome</keyword>
<dbReference type="InterPro" id="IPR037523">
    <property type="entry name" value="VOC_core"/>
</dbReference>
<evidence type="ECO:0000259" key="1">
    <source>
        <dbReference type="PROSITE" id="PS51819"/>
    </source>
</evidence>
<dbReference type="PANTHER" id="PTHR43279">
    <property type="entry name" value="CATECHOL-2,3-DIOXYGENASE"/>
    <property type="match status" value="1"/>
</dbReference>
<organism evidence="2 3">
    <name type="scientific">Polaribacter reichenbachii</name>
    <dbReference type="NCBI Taxonomy" id="996801"/>
    <lineage>
        <taxon>Bacteria</taxon>
        <taxon>Pseudomonadati</taxon>
        <taxon>Bacteroidota</taxon>
        <taxon>Flavobacteriia</taxon>
        <taxon>Flavobacteriales</taxon>
        <taxon>Flavobacteriaceae</taxon>
    </lineage>
</organism>
<comment type="caution">
    <text evidence="2">The sequence shown here is derived from an EMBL/GenBank/DDBJ whole genome shotgun (WGS) entry which is preliminary data.</text>
</comment>
<dbReference type="STRING" id="996801.BW723_06940"/>
<dbReference type="PANTHER" id="PTHR43279:SF1">
    <property type="entry name" value="CATECHOL-2,3-DIOXYGENASE"/>
    <property type="match status" value="1"/>
</dbReference>
<dbReference type="SUPFAM" id="SSF54593">
    <property type="entry name" value="Glyoxalase/Bleomycin resistance protein/Dihydroxybiphenyl dioxygenase"/>
    <property type="match status" value="2"/>
</dbReference>
<dbReference type="OrthoDB" id="9792626at2"/>
<gene>
    <name evidence="2" type="ORF">LPB301_02550</name>
</gene>
<evidence type="ECO:0000313" key="2">
    <source>
        <dbReference type="EMBL" id="OBY67236.1"/>
    </source>
</evidence>
<accession>A0A1B8U5U9</accession>
<dbReference type="InterPro" id="IPR029068">
    <property type="entry name" value="Glyas_Bleomycin-R_OHBP_Dase"/>
</dbReference>
<sequence length="294" mass="33528">MTEKPKYQKKFASFGAIHLNNTSLTRSTHFWTKIVGMKLRVSNDLYAEFGTTKKTLVVVHQSAKTRFLKGYSGLYHFAIHVPTQIAFANMLQRLLVYNYPYSPIDHTMSKSIYLEDPDGITIELTLETPERFLRVVSDRSIAIEDSFGNIKSASEYLDVKSILKDVTDTAANLPIDENAYLGHLHLYANNLENSHLFYKDIGFNTFNYLHQFMYADLGAGGDYKHRIALNCWHGINKPLAPNSSAGMRHFHIKFNSEERLKNALNKLSSYEEKGDKYLCKDATGNVLLLSKEKV</sequence>
<dbReference type="InterPro" id="IPR004360">
    <property type="entry name" value="Glyas_Fos-R_dOase_dom"/>
</dbReference>
<dbReference type="PROSITE" id="PS51819">
    <property type="entry name" value="VOC"/>
    <property type="match status" value="1"/>
</dbReference>
<dbReference type="Pfam" id="PF00903">
    <property type="entry name" value="Glyoxalase"/>
    <property type="match status" value="1"/>
</dbReference>
<proteinExistence type="predicted"/>
<reference evidence="3" key="1">
    <citation type="submission" date="2016-02" db="EMBL/GenBank/DDBJ databases">
        <title>Paenibacillus sp. LPB0068, isolated from Crassostrea gigas.</title>
        <authorList>
            <person name="Shin S.-K."/>
            <person name="Yi H."/>
        </authorList>
    </citation>
    <scope>NUCLEOTIDE SEQUENCE [LARGE SCALE GENOMIC DNA]</scope>
    <source>
        <strain evidence="3">KCTC 23969</strain>
    </source>
</reference>
<dbReference type="EMBL" id="LSFL01000005">
    <property type="protein sequence ID" value="OBY67236.1"/>
    <property type="molecule type" value="Genomic_DNA"/>
</dbReference>
<dbReference type="RefSeq" id="WP_068356998.1">
    <property type="nucleotide sequence ID" value="NZ_CP019337.1"/>
</dbReference>
<feature type="domain" description="VOC" evidence="1">
    <location>
        <begin position="13"/>
        <end position="127"/>
    </location>
</feature>
<dbReference type="AlphaFoldDB" id="A0A1B8U5U9"/>